<feature type="transmembrane region" description="Helical" evidence="2">
    <location>
        <begin position="47"/>
        <end position="71"/>
    </location>
</feature>
<proteinExistence type="predicted"/>
<feature type="compositionally biased region" description="Acidic residues" evidence="1">
    <location>
        <begin position="211"/>
        <end position="221"/>
    </location>
</feature>
<evidence type="ECO:0000313" key="3">
    <source>
        <dbReference type="EMBL" id="EIE83127.1"/>
    </source>
</evidence>
<keyword evidence="2" id="KW-0472">Membrane</keyword>
<dbReference type="GeneID" id="93614803"/>
<keyword evidence="2" id="KW-1133">Transmembrane helix</keyword>
<feature type="transmembrane region" description="Helical" evidence="2">
    <location>
        <begin position="172"/>
        <end position="192"/>
    </location>
</feature>
<name>I1C3U7_RHIO9</name>
<feature type="transmembrane region" description="Helical" evidence="2">
    <location>
        <begin position="78"/>
        <end position="97"/>
    </location>
</feature>
<gene>
    <name evidence="3" type="ORF">RO3G_07832</name>
</gene>
<organism evidence="3 4">
    <name type="scientific">Rhizopus delemar (strain RA 99-880 / ATCC MYA-4621 / FGSC 9543 / NRRL 43880)</name>
    <name type="common">Mucormycosis agent</name>
    <name type="synonym">Rhizopus arrhizus var. delemar</name>
    <dbReference type="NCBI Taxonomy" id="246409"/>
    <lineage>
        <taxon>Eukaryota</taxon>
        <taxon>Fungi</taxon>
        <taxon>Fungi incertae sedis</taxon>
        <taxon>Mucoromycota</taxon>
        <taxon>Mucoromycotina</taxon>
        <taxon>Mucoromycetes</taxon>
        <taxon>Mucorales</taxon>
        <taxon>Mucorineae</taxon>
        <taxon>Rhizopodaceae</taxon>
        <taxon>Rhizopus</taxon>
    </lineage>
</organism>
<protein>
    <submittedName>
        <fullName evidence="3">Uncharacterized protein</fullName>
    </submittedName>
</protein>
<dbReference type="RefSeq" id="XP_067518523.1">
    <property type="nucleotide sequence ID" value="XM_067662422.1"/>
</dbReference>
<keyword evidence="4" id="KW-1185">Reference proteome</keyword>
<dbReference type="AlphaFoldDB" id="I1C3U7"/>
<dbReference type="OrthoDB" id="2256270at2759"/>
<dbReference type="InParanoid" id="I1C3U7"/>
<accession>I1C3U7</accession>
<feature type="transmembrane region" description="Helical" evidence="2">
    <location>
        <begin position="143"/>
        <end position="166"/>
    </location>
</feature>
<feature type="transmembrane region" description="Helical" evidence="2">
    <location>
        <begin position="103"/>
        <end position="122"/>
    </location>
</feature>
<sequence>MNAPSDDSKNTLANEALFSIMFVSVGFSCFIWQSFTTGWMAYKSRKPIVILVFFQAILGVFATFITLLIAFVNLDCTFRLYFSVICVNVADISLQFILLWKAYLGSLPILAIAVFILINLTVGKSNTKYRLGVCLTEYPTYIVIVKAAIDFTSNIFLSSCFVLVIYRHYRLLGGNTPIIYTVDWYLASYLIIRQLRHNKRERNLDERKVTEEEEEEDEEEIISTPECTKSTDQEGNHCYHVLWQ</sequence>
<dbReference type="eggNOG" id="ENOG502TA2V">
    <property type="taxonomic scope" value="Eukaryota"/>
</dbReference>
<dbReference type="OMA" id="ADFTIML"/>
<dbReference type="Proteomes" id="UP000009138">
    <property type="component" value="Unassembled WGS sequence"/>
</dbReference>
<feature type="transmembrane region" description="Helical" evidence="2">
    <location>
        <begin position="12"/>
        <end position="35"/>
    </location>
</feature>
<dbReference type="VEuPathDB" id="FungiDB:RO3G_07832"/>
<feature type="region of interest" description="Disordered" evidence="1">
    <location>
        <begin position="205"/>
        <end position="235"/>
    </location>
</feature>
<reference evidence="3 4" key="1">
    <citation type="journal article" date="2009" name="PLoS Genet.">
        <title>Genomic analysis of the basal lineage fungus Rhizopus oryzae reveals a whole-genome duplication.</title>
        <authorList>
            <person name="Ma L.-J."/>
            <person name="Ibrahim A.S."/>
            <person name="Skory C."/>
            <person name="Grabherr M.G."/>
            <person name="Burger G."/>
            <person name="Butler M."/>
            <person name="Elias M."/>
            <person name="Idnurm A."/>
            <person name="Lang B.F."/>
            <person name="Sone T."/>
            <person name="Abe A."/>
            <person name="Calvo S.E."/>
            <person name="Corrochano L.M."/>
            <person name="Engels R."/>
            <person name="Fu J."/>
            <person name="Hansberg W."/>
            <person name="Kim J.-M."/>
            <person name="Kodira C.D."/>
            <person name="Koehrsen M.J."/>
            <person name="Liu B."/>
            <person name="Miranda-Saavedra D."/>
            <person name="O'Leary S."/>
            <person name="Ortiz-Castellanos L."/>
            <person name="Poulter R."/>
            <person name="Rodriguez-Romero J."/>
            <person name="Ruiz-Herrera J."/>
            <person name="Shen Y.-Q."/>
            <person name="Zeng Q."/>
            <person name="Galagan J."/>
            <person name="Birren B.W."/>
            <person name="Cuomo C.A."/>
            <person name="Wickes B.L."/>
        </authorList>
    </citation>
    <scope>NUCLEOTIDE SEQUENCE [LARGE SCALE GENOMIC DNA]</scope>
    <source>
        <strain evidence="4">RA 99-880 / ATCC MYA-4621 / FGSC 9543 / NRRL 43880</strain>
    </source>
</reference>
<evidence type="ECO:0000313" key="4">
    <source>
        <dbReference type="Proteomes" id="UP000009138"/>
    </source>
</evidence>
<evidence type="ECO:0000256" key="1">
    <source>
        <dbReference type="SAM" id="MobiDB-lite"/>
    </source>
</evidence>
<keyword evidence="2" id="KW-0812">Transmembrane</keyword>
<evidence type="ECO:0000256" key="2">
    <source>
        <dbReference type="SAM" id="Phobius"/>
    </source>
</evidence>
<dbReference type="EMBL" id="CH476736">
    <property type="protein sequence ID" value="EIE83127.1"/>
    <property type="molecule type" value="Genomic_DNA"/>
</dbReference>